<evidence type="ECO:0000256" key="6">
    <source>
        <dbReference type="SAM" id="Phobius"/>
    </source>
</evidence>
<evidence type="ECO:0000256" key="1">
    <source>
        <dbReference type="ARBA" id="ARBA00004141"/>
    </source>
</evidence>
<dbReference type="InterPro" id="IPR022369">
    <property type="entry name" value="Integral_membrane_TerC_rswitch"/>
</dbReference>
<comment type="caution">
    <text evidence="7">The sequence shown here is derived from an EMBL/GenBank/DDBJ whole genome shotgun (WGS) entry which is preliminary data.</text>
</comment>
<feature type="transmembrane region" description="Helical" evidence="6">
    <location>
        <begin position="270"/>
        <end position="291"/>
    </location>
</feature>
<comment type="similarity">
    <text evidence="2">Belongs to the TerC family.</text>
</comment>
<dbReference type="GO" id="GO:0016020">
    <property type="term" value="C:membrane"/>
    <property type="evidence" value="ECO:0007669"/>
    <property type="project" value="UniProtKB-SubCell"/>
</dbReference>
<dbReference type="PANTHER" id="PTHR30238:SF0">
    <property type="entry name" value="THYLAKOID MEMBRANE PROTEIN TERC, CHLOROPLASTIC"/>
    <property type="match status" value="1"/>
</dbReference>
<dbReference type="EMBL" id="JAGTUU010000006">
    <property type="protein sequence ID" value="MBS0125375.1"/>
    <property type="molecule type" value="Genomic_DNA"/>
</dbReference>
<evidence type="ECO:0000313" key="7">
    <source>
        <dbReference type="EMBL" id="MBS0125375.1"/>
    </source>
</evidence>
<evidence type="ECO:0000313" key="8">
    <source>
        <dbReference type="Proteomes" id="UP000681356"/>
    </source>
</evidence>
<dbReference type="InterPro" id="IPR005496">
    <property type="entry name" value="Integral_membrane_TerC"/>
</dbReference>
<dbReference type="Pfam" id="PF03741">
    <property type="entry name" value="TerC"/>
    <property type="match status" value="1"/>
</dbReference>
<feature type="transmembrane region" description="Helical" evidence="6">
    <location>
        <begin position="238"/>
        <end position="258"/>
    </location>
</feature>
<feature type="transmembrane region" description="Helical" evidence="6">
    <location>
        <begin position="111"/>
        <end position="133"/>
    </location>
</feature>
<accession>A0A8J7WD43</accession>
<reference evidence="7" key="1">
    <citation type="submission" date="2021-04" db="EMBL/GenBank/DDBJ databases">
        <authorList>
            <person name="Yoon J."/>
        </authorList>
    </citation>
    <scope>NUCLEOTIDE SEQUENCE</scope>
    <source>
        <strain evidence="7">KMU-90</strain>
    </source>
</reference>
<organism evidence="7 8">
    <name type="scientific">Thetidibacter halocola</name>
    <dbReference type="NCBI Taxonomy" id="2827239"/>
    <lineage>
        <taxon>Bacteria</taxon>
        <taxon>Pseudomonadati</taxon>
        <taxon>Pseudomonadota</taxon>
        <taxon>Alphaproteobacteria</taxon>
        <taxon>Rhodobacterales</taxon>
        <taxon>Roseobacteraceae</taxon>
        <taxon>Thetidibacter</taxon>
    </lineage>
</organism>
<evidence type="ECO:0000256" key="5">
    <source>
        <dbReference type="ARBA" id="ARBA00023136"/>
    </source>
</evidence>
<feature type="transmembrane region" description="Helical" evidence="6">
    <location>
        <begin position="85"/>
        <end position="104"/>
    </location>
</feature>
<evidence type="ECO:0000256" key="4">
    <source>
        <dbReference type="ARBA" id="ARBA00022989"/>
    </source>
</evidence>
<feature type="transmembrane region" description="Helical" evidence="6">
    <location>
        <begin position="13"/>
        <end position="34"/>
    </location>
</feature>
<keyword evidence="8" id="KW-1185">Reference proteome</keyword>
<evidence type="ECO:0000256" key="3">
    <source>
        <dbReference type="ARBA" id="ARBA00022692"/>
    </source>
</evidence>
<sequence length="336" mass="37119">MDILFLDLMGKPLWTWGVFFALVLALLVFDLGVLHRKSHEIGIRESLWLSAFYITVGIAFSGWVWQHLGSQAALDYLTGFVVEKSLAMDNIFVIAMIFGYFGIPRAYQHRVLVYGILGVIILRGIMIGAGAAVVARFEWVLLIFAGFLILTGIKMLRSGDEEYDVAANPVLRFMRRRFRVTEGLEGERFFVRRPRDLSGRSALFLTPLFLALVMVELADVIFAVDSIPAIFAITTDPYIIYTSNIFAILGLRALYFALSAMLHRFVHLKTALSLVLIFIGSKVLAAEFLGIEKVPPALSLGVTAGILVGGVVLSLWRTRPAAIAPALAIKVEGPAK</sequence>
<evidence type="ECO:0000256" key="2">
    <source>
        <dbReference type="ARBA" id="ARBA00007511"/>
    </source>
</evidence>
<gene>
    <name evidence="7" type="ORF">KB874_14890</name>
</gene>
<dbReference type="RefSeq" id="WP_212537351.1">
    <property type="nucleotide sequence ID" value="NZ_JAGTUU010000006.1"/>
</dbReference>
<dbReference type="AlphaFoldDB" id="A0A8J7WD43"/>
<keyword evidence="4 6" id="KW-1133">Transmembrane helix</keyword>
<name>A0A8J7WD43_9RHOB</name>
<protein>
    <submittedName>
        <fullName evidence="7">TerC family protein</fullName>
    </submittedName>
</protein>
<dbReference type="Proteomes" id="UP000681356">
    <property type="component" value="Unassembled WGS sequence"/>
</dbReference>
<keyword evidence="5 6" id="KW-0472">Membrane</keyword>
<feature type="transmembrane region" description="Helical" evidence="6">
    <location>
        <begin position="46"/>
        <end position="65"/>
    </location>
</feature>
<keyword evidence="3 6" id="KW-0812">Transmembrane</keyword>
<comment type="subcellular location">
    <subcellularLocation>
        <location evidence="1">Membrane</location>
        <topology evidence="1">Multi-pass membrane protein</topology>
    </subcellularLocation>
</comment>
<feature type="transmembrane region" description="Helical" evidence="6">
    <location>
        <begin position="139"/>
        <end position="156"/>
    </location>
</feature>
<dbReference type="NCBIfam" id="TIGR03718">
    <property type="entry name" value="R_switched_Alx"/>
    <property type="match status" value="1"/>
</dbReference>
<feature type="transmembrane region" description="Helical" evidence="6">
    <location>
        <begin position="202"/>
        <end position="232"/>
    </location>
</feature>
<proteinExistence type="inferred from homology"/>
<feature type="transmembrane region" description="Helical" evidence="6">
    <location>
        <begin position="297"/>
        <end position="316"/>
    </location>
</feature>
<dbReference type="PANTHER" id="PTHR30238">
    <property type="entry name" value="MEMBRANE BOUND PREDICTED REDOX MODULATOR"/>
    <property type="match status" value="1"/>
</dbReference>